<proteinExistence type="predicted"/>
<protein>
    <submittedName>
        <fullName evidence="1">Uncharacterized protein</fullName>
    </submittedName>
</protein>
<sequence>MTFNIKTGKLQNLTTQAPAHLGNVPVARVTEYDDTTPAEAVVFPREERALMRVEPGVMFVVTGYNVRGETKVVFNKVLRSAGFPALGDSNCCPHVTVAKAVKLHEVRIPCWEIDECNPIFVLHTPGLYEVDVEGEAAEVVVTAVASPLQPVNAFGDCRCRGKGQG</sequence>
<reference evidence="1" key="1">
    <citation type="journal article" date="2021" name="Proc. Natl. Acad. Sci. U.S.A.">
        <title>A Catalog of Tens of Thousands of Viruses from Human Metagenomes Reveals Hidden Associations with Chronic Diseases.</title>
        <authorList>
            <person name="Tisza M.J."/>
            <person name="Buck C.B."/>
        </authorList>
    </citation>
    <scope>NUCLEOTIDE SEQUENCE</scope>
    <source>
        <strain evidence="1">Ctlpi2</strain>
    </source>
</reference>
<organism evidence="1">
    <name type="scientific">Podoviridae sp. ctlpi2</name>
    <dbReference type="NCBI Taxonomy" id="2826574"/>
    <lineage>
        <taxon>Viruses</taxon>
        <taxon>Duplodnaviria</taxon>
        <taxon>Heunggongvirae</taxon>
        <taxon>Uroviricota</taxon>
        <taxon>Caudoviricetes</taxon>
    </lineage>
</organism>
<evidence type="ECO:0000313" key="1">
    <source>
        <dbReference type="EMBL" id="DAD83164.1"/>
    </source>
</evidence>
<accession>A0A8S5MLT0</accession>
<name>A0A8S5MLT0_9CAUD</name>
<dbReference type="EMBL" id="BK014928">
    <property type="protein sequence ID" value="DAD83164.1"/>
    <property type="molecule type" value="Genomic_DNA"/>
</dbReference>